<dbReference type="RefSeq" id="WP_217793347.1">
    <property type="nucleotide sequence ID" value="NZ_JAHSPG010000015.1"/>
</dbReference>
<evidence type="ECO:0000313" key="3">
    <source>
        <dbReference type="Proteomes" id="UP000812270"/>
    </source>
</evidence>
<dbReference type="AlphaFoldDB" id="A0A9E2SDH6"/>
<evidence type="ECO:0000313" key="2">
    <source>
        <dbReference type="EMBL" id="MBV4359293.1"/>
    </source>
</evidence>
<dbReference type="Proteomes" id="UP000812270">
    <property type="component" value="Unassembled WGS sequence"/>
</dbReference>
<sequence length="268" mass="30498">MRCVIFLLFLFCASFNAFAQSRSIAGSYASGPGSEICKLILSEDSTFSYSAPEYPMFYRLEKFEEKGHWILSGDTVVLNPLLALKPFVESELKEEKVNSDSVILTFRHIKRLIDANGNIVREDTEHINRLDFSFNNQAKKNRVRVTADRTVRCTFAGYIPKEIITGQTTIVLPRLVNKIECIYFGCWELQGMKKFVVADSSSNHYTFAVYSNYYVDGQLRQTKFLVKNENVLYTKRNSKGEFIKDNAWSGAAPGRLVRLGEKDMASGK</sequence>
<name>A0A9E2SDH6_9BACT</name>
<evidence type="ECO:0008006" key="4">
    <source>
        <dbReference type="Google" id="ProtNLM"/>
    </source>
</evidence>
<dbReference type="EMBL" id="JAHSPG010000015">
    <property type="protein sequence ID" value="MBV4359293.1"/>
    <property type="molecule type" value="Genomic_DNA"/>
</dbReference>
<accession>A0A9E2SDH6</accession>
<keyword evidence="3" id="KW-1185">Reference proteome</keyword>
<comment type="caution">
    <text evidence="2">The sequence shown here is derived from an EMBL/GenBank/DDBJ whole genome shotgun (WGS) entry which is preliminary data.</text>
</comment>
<protein>
    <recommendedName>
        <fullName evidence="4">GLPGLI family protein</fullName>
    </recommendedName>
</protein>
<proteinExistence type="predicted"/>
<organism evidence="2 3">
    <name type="scientific">Pinibacter aurantiacus</name>
    <dbReference type="NCBI Taxonomy" id="2851599"/>
    <lineage>
        <taxon>Bacteria</taxon>
        <taxon>Pseudomonadati</taxon>
        <taxon>Bacteroidota</taxon>
        <taxon>Chitinophagia</taxon>
        <taxon>Chitinophagales</taxon>
        <taxon>Chitinophagaceae</taxon>
        <taxon>Pinibacter</taxon>
    </lineage>
</organism>
<evidence type="ECO:0000256" key="1">
    <source>
        <dbReference type="SAM" id="SignalP"/>
    </source>
</evidence>
<feature type="chain" id="PRO_5038433402" description="GLPGLI family protein" evidence="1">
    <location>
        <begin position="20"/>
        <end position="268"/>
    </location>
</feature>
<gene>
    <name evidence="2" type="ORF">KTO63_19145</name>
</gene>
<feature type="signal peptide" evidence="1">
    <location>
        <begin position="1"/>
        <end position="19"/>
    </location>
</feature>
<keyword evidence="1" id="KW-0732">Signal</keyword>
<reference evidence="2" key="1">
    <citation type="submission" date="2021-06" db="EMBL/GenBank/DDBJ databases">
        <authorList>
            <person name="Huq M.A."/>
        </authorList>
    </citation>
    <scope>NUCLEOTIDE SEQUENCE</scope>
    <source>
        <strain evidence="2">MAH-26</strain>
    </source>
</reference>